<reference evidence="2 3" key="1">
    <citation type="submission" date="2023-09" db="EMBL/GenBank/DDBJ databases">
        <title>Complete genome of Streptomyces roseicoloratus T14.</title>
        <authorList>
            <person name="Bashizi T."/>
            <person name="Kim M.-J."/>
            <person name="Lee G."/>
            <person name="Tagele S.B."/>
            <person name="Shin J.-H."/>
        </authorList>
    </citation>
    <scope>NUCLEOTIDE SEQUENCE [LARGE SCALE GENOMIC DNA]</scope>
    <source>
        <strain evidence="2 3">T14</strain>
    </source>
</reference>
<keyword evidence="3" id="KW-1185">Reference proteome</keyword>
<dbReference type="Proteomes" id="UP001250858">
    <property type="component" value="Chromosome"/>
</dbReference>
<evidence type="ECO:0000313" key="3">
    <source>
        <dbReference type="Proteomes" id="UP001250858"/>
    </source>
</evidence>
<sequence length="139" mass="14455">MSLKRKSAIALSALALAAAGTAVTTTPAAAEGGCPAATLCLSEDTNYVDIDVTSKTTATNCIALGHYGETGFYNGIKSYVNNLPVKVDVYYWSDIYKAYRPESPIYSGGFSSNTTSVAFYGMRGAVCTGGGNPNILLVS</sequence>
<dbReference type="InterPro" id="IPR006311">
    <property type="entry name" value="TAT_signal"/>
</dbReference>
<evidence type="ECO:0000313" key="2">
    <source>
        <dbReference type="EMBL" id="WMX47398.1"/>
    </source>
</evidence>
<keyword evidence="1" id="KW-0732">Signal</keyword>
<feature type="chain" id="PRO_5045505703" evidence="1">
    <location>
        <begin position="31"/>
        <end position="139"/>
    </location>
</feature>
<dbReference type="EMBL" id="CP133762">
    <property type="protein sequence ID" value="WMX47398.1"/>
    <property type="molecule type" value="Genomic_DNA"/>
</dbReference>
<evidence type="ECO:0000256" key="1">
    <source>
        <dbReference type="SAM" id="SignalP"/>
    </source>
</evidence>
<accession>A0ABY9S0C5</accession>
<dbReference type="PROSITE" id="PS51318">
    <property type="entry name" value="TAT"/>
    <property type="match status" value="1"/>
</dbReference>
<gene>
    <name evidence="2" type="ORF">RGF97_24785</name>
</gene>
<dbReference type="RefSeq" id="WP_128983327.1">
    <property type="nucleotide sequence ID" value="NZ_CP133762.1"/>
</dbReference>
<name>A0ABY9S0C5_9ACTN</name>
<protein>
    <submittedName>
        <fullName evidence="2">Proteinase inhibitor I36 SMPI</fullName>
    </submittedName>
</protein>
<feature type="signal peptide" evidence="1">
    <location>
        <begin position="1"/>
        <end position="30"/>
    </location>
</feature>
<proteinExistence type="predicted"/>
<organism evidence="2 3">
    <name type="scientific">Streptomyces roseicoloratus</name>
    <dbReference type="NCBI Taxonomy" id="2508722"/>
    <lineage>
        <taxon>Bacteria</taxon>
        <taxon>Bacillati</taxon>
        <taxon>Actinomycetota</taxon>
        <taxon>Actinomycetes</taxon>
        <taxon>Kitasatosporales</taxon>
        <taxon>Streptomycetaceae</taxon>
        <taxon>Streptomyces</taxon>
    </lineage>
</organism>